<dbReference type="NCBIfam" id="TIGR01484">
    <property type="entry name" value="HAD-SF-IIB"/>
    <property type="match status" value="1"/>
</dbReference>
<dbReference type="NCBIfam" id="TIGR00099">
    <property type="entry name" value="Cof-subfamily"/>
    <property type="match status" value="1"/>
</dbReference>
<dbReference type="PANTHER" id="PTHR10000">
    <property type="entry name" value="PHOSPHOSERINE PHOSPHATASE"/>
    <property type="match status" value="1"/>
</dbReference>
<keyword evidence="2" id="KW-1185">Reference proteome</keyword>
<sequence>MTYQFLALDLDGTTLQNDHTLHPLVKEYVQKIKHHYPVMIVTGRHHTAAKPYYDELGLTTPIICCNGVYRYDYTNHCVETGIAIPHDLAQSFLALAHQYQLQLVMYTEDGMAFSHHDPIPYMLPLKQWAQSYPIDQRPNIYQVESFEAELNKTNKVWKFVAQGSAKNFQAFLQQPLIEQYFSGSLSGENKIDLAMKGHSKGKALIDYLAAKNIDEKHAVAAGDNYNDISMLSVVGGSIAMLHAHDEVKKHAKIICTTDNQGDGLTQLLKQYFPIKN</sequence>
<protein>
    <submittedName>
        <fullName evidence="1">Cof-type HAD-IIB family hydrolase</fullName>
    </submittedName>
</protein>
<dbReference type="Gene3D" id="3.30.1240.10">
    <property type="match status" value="1"/>
</dbReference>
<keyword evidence="1" id="KW-0378">Hydrolase</keyword>
<dbReference type="RefSeq" id="WP_394608400.1">
    <property type="nucleotide sequence ID" value="NZ_JBIHSJ010000004.1"/>
</dbReference>
<reference evidence="1 2" key="1">
    <citation type="submission" date="2024-10" db="EMBL/GenBank/DDBJ databases">
        <authorList>
            <person name="Yibar A."/>
            <person name="Saticioglu I.B."/>
            <person name="Duman M."/>
            <person name="Ajmi N."/>
            <person name="Gurler F."/>
            <person name="Ay H."/>
            <person name="Onuk E."/>
            <person name="Guler S."/>
            <person name="Romalde J.L."/>
        </authorList>
    </citation>
    <scope>NUCLEOTIDE SEQUENCE [LARGE SCALE GENOMIC DNA]</scope>
    <source>
        <strain evidence="1 2">14-MA-B</strain>
    </source>
</reference>
<dbReference type="SUPFAM" id="SSF56784">
    <property type="entry name" value="HAD-like"/>
    <property type="match status" value="1"/>
</dbReference>
<proteinExistence type="predicted"/>
<dbReference type="PANTHER" id="PTHR10000:SF58">
    <property type="entry name" value="PYRIDOXAL PHOSPHATE PHOSPHATASE YBHA"/>
    <property type="match status" value="1"/>
</dbReference>
<dbReference type="GO" id="GO:0016787">
    <property type="term" value="F:hydrolase activity"/>
    <property type="evidence" value="ECO:0007669"/>
    <property type="project" value="UniProtKB-KW"/>
</dbReference>
<gene>
    <name evidence="1" type="ORF">ACGRQ9_14960</name>
</gene>
<evidence type="ECO:0000313" key="1">
    <source>
        <dbReference type="EMBL" id="MFH0266744.1"/>
    </source>
</evidence>
<dbReference type="InterPro" id="IPR023214">
    <property type="entry name" value="HAD_sf"/>
</dbReference>
<accession>A0ABW7IYY8</accession>
<organism evidence="1 2">
    <name type="scientific">Vibrio rumoiensis</name>
    <dbReference type="NCBI Taxonomy" id="76258"/>
    <lineage>
        <taxon>Bacteria</taxon>
        <taxon>Pseudomonadati</taxon>
        <taxon>Pseudomonadota</taxon>
        <taxon>Gammaproteobacteria</taxon>
        <taxon>Vibrionales</taxon>
        <taxon>Vibrionaceae</taxon>
        <taxon>Vibrio</taxon>
    </lineage>
</organism>
<dbReference type="Pfam" id="PF08282">
    <property type="entry name" value="Hydrolase_3"/>
    <property type="match status" value="1"/>
</dbReference>
<dbReference type="EMBL" id="JBIHSN010000003">
    <property type="protein sequence ID" value="MFH0266744.1"/>
    <property type="molecule type" value="Genomic_DNA"/>
</dbReference>
<comment type="caution">
    <text evidence="1">The sequence shown here is derived from an EMBL/GenBank/DDBJ whole genome shotgun (WGS) entry which is preliminary data.</text>
</comment>
<dbReference type="Gene3D" id="3.40.50.1000">
    <property type="entry name" value="HAD superfamily/HAD-like"/>
    <property type="match status" value="1"/>
</dbReference>
<evidence type="ECO:0000313" key="2">
    <source>
        <dbReference type="Proteomes" id="UP001607151"/>
    </source>
</evidence>
<dbReference type="Proteomes" id="UP001607151">
    <property type="component" value="Unassembled WGS sequence"/>
</dbReference>
<name>A0ABW7IYY8_9VIBR</name>
<dbReference type="InterPro" id="IPR006379">
    <property type="entry name" value="HAD-SF_hydro_IIB"/>
</dbReference>
<dbReference type="InterPro" id="IPR000150">
    <property type="entry name" value="Cof"/>
</dbReference>
<dbReference type="InterPro" id="IPR036412">
    <property type="entry name" value="HAD-like_sf"/>
</dbReference>